<dbReference type="Gene3D" id="3.40.50.300">
    <property type="entry name" value="P-loop containing nucleotide triphosphate hydrolases"/>
    <property type="match status" value="1"/>
</dbReference>
<keyword evidence="6" id="KW-0129">CBS domain</keyword>
<evidence type="ECO:0000256" key="3">
    <source>
        <dbReference type="ARBA" id="ARBA00022741"/>
    </source>
</evidence>
<feature type="domain" description="ABC transporter" evidence="7">
    <location>
        <begin position="7"/>
        <end position="242"/>
    </location>
</feature>
<dbReference type="GO" id="GO:0005524">
    <property type="term" value="F:ATP binding"/>
    <property type="evidence" value="ECO:0007669"/>
    <property type="project" value="UniProtKB-KW"/>
</dbReference>
<dbReference type="Proteomes" id="UP000002357">
    <property type="component" value="Plasmid pSCL4"/>
</dbReference>
<dbReference type="PROSITE" id="PS00211">
    <property type="entry name" value="ABC_TRANSPORTER_1"/>
    <property type="match status" value="1"/>
</dbReference>
<reference evidence="9 10" key="1">
    <citation type="journal article" date="2010" name="Genome Biol. Evol.">
        <title>The sequence of a 1.8-mb bacterial linear plasmid reveals a rich evolutionary reservoir of secondary metabolic pathways.</title>
        <authorList>
            <person name="Medema M.H."/>
            <person name="Trefzer A."/>
            <person name="Kovalchuk A."/>
            <person name="van den Berg M."/>
            <person name="Mueller U."/>
            <person name="Heijne W."/>
            <person name="Wu L."/>
            <person name="Alam M.T."/>
            <person name="Ronning C.M."/>
            <person name="Nierman W.C."/>
            <person name="Bovenberg R.A.L."/>
            <person name="Breitling R."/>
            <person name="Takano E."/>
        </authorList>
    </citation>
    <scope>NUCLEOTIDE SEQUENCE [LARGE SCALE GENOMIC DNA]</scope>
    <source>
        <strain evidence="10">ATCC 27064 / DSM 738 / JCM 4710 / NBRC 13307 / NCIMB 12785 / NRRL 3585 / VKM Ac-602</strain>
        <plasmid evidence="9">pSCL4</plasmid>
    </source>
</reference>
<keyword evidence="9" id="KW-0614">Plasmid</keyword>
<evidence type="ECO:0000256" key="1">
    <source>
        <dbReference type="ARBA" id="ARBA00005417"/>
    </source>
</evidence>
<keyword evidence="3" id="KW-0547">Nucleotide-binding</keyword>
<dbReference type="AlphaFoldDB" id="D5SKP4"/>
<dbReference type="InterPro" id="IPR046342">
    <property type="entry name" value="CBS_dom_sf"/>
</dbReference>
<evidence type="ECO:0000256" key="5">
    <source>
        <dbReference type="ARBA" id="ARBA00066388"/>
    </source>
</evidence>
<dbReference type="PANTHER" id="PTHR43117:SF4">
    <property type="entry name" value="OSMOPROTECTANT IMPORT ATP-BINDING PROTEIN OSMV"/>
    <property type="match status" value="1"/>
</dbReference>
<accession>D5SKP4</accession>
<protein>
    <recommendedName>
        <fullName evidence="5">ABC-type quaternary amine transporter</fullName>
        <ecNumber evidence="5">7.6.2.9</ecNumber>
    </recommendedName>
</protein>
<dbReference type="InterPro" id="IPR003593">
    <property type="entry name" value="AAA+_ATPase"/>
</dbReference>
<evidence type="ECO:0000256" key="4">
    <source>
        <dbReference type="ARBA" id="ARBA00022840"/>
    </source>
</evidence>
<dbReference type="EMBL" id="CM000914">
    <property type="protein sequence ID" value="EFG04487.2"/>
    <property type="molecule type" value="Genomic_DNA"/>
</dbReference>
<dbReference type="FunFam" id="3.40.50.300:FF:000425">
    <property type="entry name" value="Probable ABC transporter, ATP-binding subunit"/>
    <property type="match status" value="1"/>
</dbReference>
<gene>
    <name evidence="9" type="ORF">SCLAV_p1000</name>
</gene>
<dbReference type="GO" id="GO:0016887">
    <property type="term" value="F:ATP hydrolysis activity"/>
    <property type="evidence" value="ECO:0007669"/>
    <property type="project" value="InterPro"/>
</dbReference>
<evidence type="ECO:0000256" key="2">
    <source>
        <dbReference type="ARBA" id="ARBA00022448"/>
    </source>
</evidence>
<evidence type="ECO:0000259" key="8">
    <source>
        <dbReference type="PROSITE" id="PS51371"/>
    </source>
</evidence>
<proteinExistence type="inferred from homology"/>
<dbReference type="InterPro" id="IPR027417">
    <property type="entry name" value="P-loop_NTPase"/>
</dbReference>
<dbReference type="GO" id="GO:0015418">
    <property type="term" value="F:ABC-type quaternary ammonium compound transporting activity"/>
    <property type="evidence" value="ECO:0007669"/>
    <property type="project" value="UniProtKB-EC"/>
</dbReference>
<dbReference type="KEGG" id="sclf:BB341_29125"/>
<sequence length="329" mass="35457">MPDQPMISLRKVSKSYPGQPSPAVAGFTLDIAAGEILVLVGPSGCGKTTTMRMVNRMIEPTSGSIEIDGRNVLALDQNELRRGIGYAIQQVGLFPHMTVARNIGLVPRMLGWNRKRIEERVDALLDLIGLGPEFRDRLPRQLSGGQQQRVGVARALAADPPVMLMDEPFGATDPVTRDRLQSEFLRLQETLRKTIVFVTHDFDEAIRMGDRIAVLAEGSRIRQLDTPEAILARPADEVVARFAGAGSSLKRLGLRRLSEVDWDPVPAQAPPAVLGADATLHTALDTMVATASTRIGVLDAEGRLRGEVGIEALMRAVAEPAALPSGGAV</sequence>
<organism evidence="9 10">
    <name type="scientific">Streptomyces clavuligerus</name>
    <dbReference type="NCBI Taxonomy" id="1901"/>
    <lineage>
        <taxon>Bacteria</taxon>
        <taxon>Bacillati</taxon>
        <taxon>Actinomycetota</taxon>
        <taxon>Actinomycetes</taxon>
        <taxon>Kitasatosporales</taxon>
        <taxon>Streptomycetaceae</taxon>
        <taxon>Streptomyces</taxon>
    </lineage>
</organism>
<dbReference type="Pfam" id="PF00005">
    <property type="entry name" value="ABC_tran"/>
    <property type="match status" value="1"/>
</dbReference>
<dbReference type="PROSITE" id="PS50893">
    <property type="entry name" value="ABC_TRANSPORTER_2"/>
    <property type="match status" value="1"/>
</dbReference>
<keyword evidence="4" id="KW-0067">ATP-binding</keyword>
<geneLocation type="plasmid" evidence="9 10">
    <name>pSCL4</name>
</geneLocation>
<dbReference type="eggNOG" id="COG1125">
    <property type="taxonomic scope" value="Bacteria"/>
</dbReference>
<evidence type="ECO:0000313" key="9">
    <source>
        <dbReference type="EMBL" id="EFG04487.2"/>
    </source>
</evidence>
<dbReference type="EC" id="7.6.2.9" evidence="5"/>
<dbReference type="PROSITE" id="PS51371">
    <property type="entry name" value="CBS"/>
    <property type="match status" value="1"/>
</dbReference>
<dbReference type="PANTHER" id="PTHR43117">
    <property type="entry name" value="OSMOPROTECTANT IMPORT ATP-BINDING PROTEIN OSMV"/>
    <property type="match status" value="1"/>
</dbReference>
<dbReference type="SUPFAM" id="SSF54631">
    <property type="entry name" value="CBS-domain pair"/>
    <property type="match status" value="1"/>
</dbReference>
<name>D5SKP4_STRCL</name>
<dbReference type="SUPFAM" id="SSF52540">
    <property type="entry name" value="P-loop containing nucleoside triphosphate hydrolases"/>
    <property type="match status" value="1"/>
</dbReference>
<dbReference type="RefSeq" id="WP_003963399.1">
    <property type="nucleotide sequence ID" value="NZ_JADANO010000003.1"/>
</dbReference>
<dbReference type="InterPro" id="IPR003439">
    <property type="entry name" value="ABC_transporter-like_ATP-bd"/>
</dbReference>
<evidence type="ECO:0000313" key="10">
    <source>
        <dbReference type="Proteomes" id="UP000002357"/>
    </source>
</evidence>
<comment type="similarity">
    <text evidence="1">Belongs to the ABC transporter superfamily.</text>
</comment>
<feature type="domain" description="CBS" evidence="8">
    <location>
        <begin position="264"/>
        <end position="323"/>
    </location>
</feature>
<keyword evidence="10" id="KW-1185">Reference proteome</keyword>
<evidence type="ECO:0000256" key="6">
    <source>
        <dbReference type="PROSITE-ProRule" id="PRU00703"/>
    </source>
</evidence>
<dbReference type="InterPro" id="IPR017871">
    <property type="entry name" value="ABC_transporter-like_CS"/>
</dbReference>
<evidence type="ECO:0000259" key="7">
    <source>
        <dbReference type="PROSITE" id="PS50893"/>
    </source>
</evidence>
<dbReference type="InterPro" id="IPR000644">
    <property type="entry name" value="CBS_dom"/>
</dbReference>
<dbReference type="SMART" id="SM00382">
    <property type="entry name" value="AAA"/>
    <property type="match status" value="1"/>
</dbReference>
<keyword evidence="2" id="KW-0813">Transport</keyword>